<dbReference type="Gene3D" id="1.20.1250.20">
    <property type="entry name" value="MFS general substrate transporter like domains"/>
    <property type="match status" value="1"/>
</dbReference>
<feature type="transmembrane region" description="Helical" evidence="7">
    <location>
        <begin position="91"/>
        <end position="110"/>
    </location>
</feature>
<keyword evidence="3" id="KW-0813">Transport</keyword>
<evidence type="ECO:0000256" key="2">
    <source>
        <dbReference type="ARBA" id="ARBA00007520"/>
    </source>
</evidence>
<dbReference type="PANTHER" id="PTHR23501:SF12">
    <property type="entry name" value="MAJOR FACILITATOR SUPERFAMILY (MFS) PROFILE DOMAIN-CONTAINING PROTEIN-RELATED"/>
    <property type="match status" value="1"/>
</dbReference>
<accession>A0A6A5UUH9</accession>
<dbReference type="Proteomes" id="UP000800036">
    <property type="component" value="Unassembled WGS sequence"/>
</dbReference>
<evidence type="ECO:0000313" key="9">
    <source>
        <dbReference type="EMBL" id="KAF1968368.1"/>
    </source>
</evidence>
<dbReference type="InterPro" id="IPR036259">
    <property type="entry name" value="MFS_trans_sf"/>
</dbReference>
<dbReference type="InterPro" id="IPR020846">
    <property type="entry name" value="MFS_dom"/>
</dbReference>
<comment type="subcellular location">
    <subcellularLocation>
        <location evidence="1">Membrane</location>
        <topology evidence="1">Multi-pass membrane protein</topology>
    </subcellularLocation>
</comment>
<evidence type="ECO:0000256" key="4">
    <source>
        <dbReference type="ARBA" id="ARBA00022692"/>
    </source>
</evidence>
<protein>
    <submittedName>
        <fullName evidence="9">MFS general substrate transporter</fullName>
    </submittedName>
</protein>
<dbReference type="OrthoDB" id="10021397at2759"/>
<gene>
    <name evidence="9" type="ORF">BU23DRAFT_592171</name>
</gene>
<feature type="transmembrane region" description="Helical" evidence="7">
    <location>
        <begin position="339"/>
        <end position="357"/>
    </location>
</feature>
<sequence length="475" mass="51338">MLRDRGVSPTKSRSPHRLKRLSFFCVVFSLAASIFLFALDNTIVTDVQGNVILSLGGIEKLPWISVAFTLGSFSTILSWRQLYCYFDNKWLFISAVVLFEAGSAVCGAAPTLDALIVGRAICGIGGIGCYIGTMNMISALTNEVERPIYLASIGLLWGSGTVLGPIIGGVFADSSATCRWAFYINFCVGGAAAPVYLFLLPSVTPPAIEDLRFTVRVKRLDIIGVIIDMGASATLIMAISFGGGVYAWNSGQIIALFVCTGVLWIAFVLQQRFSLFTSPQNRLFPITLLKSRDMNILFAQMASIQNVVFIPIYFIPIYFQFAKGFTALDGGIQLLPSAFLLVFAIMLNGAMMANALLYTIGLETGKAQIYGQVGGITIALTLSNTIFLNRSTDRVATILPETARATIQQAILGSGSAFFNNLSLREREQVLTAIIKSIADTYILAITAAAFCLVLSLFMKRERLFGGSTPPTIGL</sequence>
<dbReference type="InterPro" id="IPR011701">
    <property type="entry name" value="MFS"/>
</dbReference>
<organism evidence="9 10">
    <name type="scientific">Bimuria novae-zelandiae CBS 107.79</name>
    <dbReference type="NCBI Taxonomy" id="1447943"/>
    <lineage>
        <taxon>Eukaryota</taxon>
        <taxon>Fungi</taxon>
        <taxon>Dikarya</taxon>
        <taxon>Ascomycota</taxon>
        <taxon>Pezizomycotina</taxon>
        <taxon>Dothideomycetes</taxon>
        <taxon>Pleosporomycetidae</taxon>
        <taxon>Pleosporales</taxon>
        <taxon>Massarineae</taxon>
        <taxon>Didymosphaeriaceae</taxon>
        <taxon>Bimuria</taxon>
    </lineage>
</organism>
<dbReference type="Pfam" id="PF07690">
    <property type="entry name" value="MFS_1"/>
    <property type="match status" value="1"/>
</dbReference>
<keyword evidence="10" id="KW-1185">Reference proteome</keyword>
<feature type="transmembrane region" description="Helical" evidence="7">
    <location>
        <begin position="220"/>
        <end position="247"/>
    </location>
</feature>
<evidence type="ECO:0000259" key="8">
    <source>
        <dbReference type="PROSITE" id="PS50850"/>
    </source>
</evidence>
<evidence type="ECO:0000256" key="7">
    <source>
        <dbReference type="SAM" id="Phobius"/>
    </source>
</evidence>
<keyword evidence="4 7" id="KW-0812">Transmembrane</keyword>
<evidence type="ECO:0000256" key="5">
    <source>
        <dbReference type="ARBA" id="ARBA00022989"/>
    </source>
</evidence>
<keyword evidence="6 7" id="KW-0472">Membrane</keyword>
<dbReference type="GO" id="GO:0005886">
    <property type="term" value="C:plasma membrane"/>
    <property type="evidence" value="ECO:0007669"/>
    <property type="project" value="TreeGrafter"/>
</dbReference>
<keyword evidence="5 7" id="KW-1133">Transmembrane helix</keyword>
<evidence type="ECO:0000256" key="6">
    <source>
        <dbReference type="ARBA" id="ARBA00023136"/>
    </source>
</evidence>
<comment type="similarity">
    <text evidence="2">Belongs to the major facilitator superfamily. TCR/Tet family.</text>
</comment>
<dbReference type="GO" id="GO:0022857">
    <property type="term" value="F:transmembrane transporter activity"/>
    <property type="evidence" value="ECO:0007669"/>
    <property type="project" value="InterPro"/>
</dbReference>
<evidence type="ECO:0000313" key="10">
    <source>
        <dbReference type="Proteomes" id="UP000800036"/>
    </source>
</evidence>
<feature type="transmembrane region" description="Helical" evidence="7">
    <location>
        <begin position="21"/>
        <end position="39"/>
    </location>
</feature>
<feature type="transmembrane region" description="Helical" evidence="7">
    <location>
        <begin position="116"/>
        <end position="136"/>
    </location>
</feature>
<dbReference type="EMBL" id="ML976721">
    <property type="protein sequence ID" value="KAF1968368.1"/>
    <property type="molecule type" value="Genomic_DNA"/>
</dbReference>
<feature type="domain" description="Major facilitator superfamily (MFS) profile" evidence="8">
    <location>
        <begin position="26"/>
        <end position="475"/>
    </location>
</feature>
<feature type="transmembrane region" description="Helical" evidence="7">
    <location>
        <begin position="61"/>
        <end position="79"/>
    </location>
</feature>
<feature type="transmembrane region" description="Helical" evidence="7">
    <location>
        <begin position="180"/>
        <end position="199"/>
    </location>
</feature>
<name>A0A6A5UUH9_9PLEO</name>
<dbReference type="AlphaFoldDB" id="A0A6A5UUH9"/>
<proteinExistence type="inferred from homology"/>
<reference evidence="9" key="1">
    <citation type="journal article" date="2020" name="Stud. Mycol.">
        <title>101 Dothideomycetes genomes: a test case for predicting lifestyles and emergence of pathogens.</title>
        <authorList>
            <person name="Haridas S."/>
            <person name="Albert R."/>
            <person name="Binder M."/>
            <person name="Bloem J."/>
            <person name="Labutti K."/>
            <person name="Salamov A."/>
            <person name="Andreopoulos B."/>
            <person name="Baker S."/>
            <person name="Barry K."/>
            <person name="Bills G."/>
            <person name="Bluhm B."/>
            <person name="Cannon C."/>
            <person name="Castanera R."/>
            <person name="Culley D."/>
            <person name="Daum C."/>
            <person name="Ezra D."/>
            <person name="Gonzalez J."/>
            <person name="Henrissat B."/>
            <person name="Kuo A."/>
            <person name="Liang C."/>
            <person name="Lipzen A."/>
            <person name="Lutzoni F."/>
            <person name="Magnuson J."/>
            <person name="Mondo S."/>
            <person name="Nolan M."/>
            <person name="Ohm R."/>
            <person name="Pangilinan J."/>
            <person name="Park H.-J."/>
            <person name="Ramirez L."/>
            <person name="Alfaro M."/>
            <person name="Sun H."/>
            <person name="Tritt A."/>
            <person name="Yoshinaga Y."/>
            <person name="Zwiers L.-H."/>
            <person name="Turgeon B."/>
            <person name="Goodwin S."/>
            <person name="Spatafora J."/>
            <person name="Crous P."/>
            <person name="Grigoriev I."/>
        </authorList>
    </citation>
    <scope>NUCLEOTIDE SEQUENCE</scope>
    <source>
        <strain evidence="9">CBS 107.79</strain>
    </source>
</reference>
<feature type="transmembrane region" description="Helical" evidence="7">
    <location>
        <begin position="253"/>
        <end position="275"/>
    </location>
</feature>
<evidence type="ECO:0000256" key="3">
    <source>
        <dbReference type="ARBA" id="ARBA00022448"/>
    </source>
</evidence>
<dbReference type="PANTHER" id="PTHR23501">
    <property type="entry name" value="MAJOR FACILITATOR SUPERFAMILY"/>
    <property type="match status" value="1"/>
</dbReference>
<feature type="transmembrane region" description="Helical" evidence="7">
    <location>
        <begin position="148"/>
        <end position="168"/>
    </location>
</feature>
<feature type="transmembrane region" description="Helical" evidence="7">
    <location>
        <begin position="296"/>
        <end position="319"/>
    </location>
</feature>
<feature type="transmembrane region" description="Helical" evidence="7">
    <location>
        <begin position="441"/>
        <end position="459"/>
    </location>
</feature>
<dbReference type="PROSITE" id="PS50850">
    <property type="entry name" value="MFS"/>
    <property type="match status" value="1"/>
</dbReference>
<dbReference type="SUPFAM" id="SSF103473">
    <property type="entry name" value="MFS general substrate transporter"/>
    <property type="match status" value="1"/>
</dbReference>
<evidence type="ECO:0000256" key="1">
    <source>
        <dbReference type="ARBA" id="ARBA00004141"/>
    </source>
</evidence>